<evidence type="ECO:0000256" key="3">
    <source>
        <dbReference type="ARBA" id="ARBA00023125"/>
    </source>
</evidence>
<dbReference type="PROSITE" id="PS00356">
    <property type="entry name" value="HTH_LACI_1"/>
    <property type="match status" value="1"/>
</dbReference>
<dbReference type="SUPFAM" id="SSF47413">
    <property type="entry name" value="lambda repressor-like DNA-binding domains"/>
    <property type="match status" value="1"/>
</dbReference>
<dbReference type="SUPFAM" id="SSF53822">
    <property type="entry name" value="Periplasmic binding protein-like I"/>
    <property type="match status" value="1"/>
</dbReference>
<evidence type="ECO:0000259" key="5">
    <source>
        <dbReference type="PROSITE" id="PS50932"/>
    </source>
</evidence>
<sequence>MGATLKDVARRAGVSLATVSRVVNHVGGVSPAIVERVERALAELDYRPNEIARGLRAGSTHMVAAIVSDVTNPFFMEVIRGLEDGLRSQGYTVLIASTDEDLTKEEEYCRVLHRRQMDGIVLASSGQTYAGLSHLVGKTPVVLVDRLVEGAPYDAVLDDNRQGVDLLVDYLVARGHRHIGMVAGNQAFTSGQERLAAFREALGRHGLPAEPDWIPVGPFTVAFGREAARRLLALSRRPTAMVAANNRLALGLLTGLLEAGLQLPEEMTIVSYGDLSHADLFRVPITVVRQSGYAIGQEAAARILDRIRGDGRPPLIRRMQLELLDRMPPGPAGRVQP</sequence>
<dbReference type="PANTHER" id="PTHR30146:SF148">
    <property type="entry name" value="HTH-TYPE TRANSCRIPTIONAL REPRESSOR PURR-RELATED"/>
    <property type="match status" value="1"/>
</dbReference>
<evidence type="ECO:0000256" key="2">
    <source>
        <dbReference type="ARBA" id="ARBA00023015"/>
    </source>
</evidence>
<dbReference type="GO" id="GO:0000976">
    <property type="term" value="F:transcription cis-regulatory region binding"/>
    <property type="evidence" value="ECO:0007669"/>
    <property type="project" value="TreeGrafter"/>
</dbReference>
<proteinExistence type="predicted"/>
<dbReference type="InterPro" id="IPR028082">
    <property type="entry name" value="Peripla_BP_I"/>
</dbReference>
<evidence type="ECO:0000313" key="6">
    <source>
        <dbReference type="EMBL" id="CAB1128261.1"/>
    </source>
</evidence>
<dbReference type="Gene3D" id="3.40.50.2300">
    <property type="match status" value="2"/>
</dbReference>
<keyword evidence="1" id="KW-0678">Repressor</keyword>
<dbReference type="KEGG" id="hfv:R50_0755"/>
<reference evidence="6 7" key="1">
    <citation type="submission" date="2020-02" db="EMBL/GenBank/DDBJ databases">
        <authorList>
            <person name="Hogendoorn C."/>
        </authorList>
    </citation>
    <scope>NUCLEOTIDE SEQUENCE [LARGE SCALE GENOMIC DNA]</scope>
    <source>
        <strain evidence="6">R501</strain>
    </source>
</reference>
<dbReference type="Pfam" id="PF00356">
    <property type="entry name" value="LacI"/>
    <property type="match status" value="1"/>
</dbReference>
<dbReference type="GO" id="GO:0003700">
    <property type="term" value="F:DNA-binding transcription factor activity"/>
    <property type="evidence" value="ECO:0007669"/>
    <property type="project" value="TreeGrafter"/>
</dbReference>
<keyword evidence="3" id="KW-0238">DNA-binding</keyword>
<dbReference type="Proteomes" id="UP000503399">
    <property type="component" value="Chromosome"/>
</dbReference>
<dbReference type="Pfam" id="PF00532">
    <property type="entry name" value="Peripla_BP_1"/>
    <property type="match status" value="1"/>
</dbReference>
<dbReference type="EMBL" id="LR778114">
    <property type="protein sequence ID" value="CAB1128261.1"/>
    <property type="molecule type" value="Genomic_DNA"/>
</dbReference>
<evidence type="ECO:0000313" key="7">
    <source>
        <dbReference type="Proteomes" id="UP000503399"/>
    </source>
</evidence>
<dbReference type="InterPro" id="IPR010982">
    <property type="entry name" value="Lambda_DNA-bd_dom_sf"/>
</dbReference>
<keyword evidence="2" id="KW-0805">Transcription regulation</keyword>
<feature type="domain" description="HTH lacI-type" evidence="5">
    <location>
        <begin position="3"/>
        <end position="57"/>
    </location>
</feature>
<protein>
    <submittedName>
        <fullName evidence="6">HTH lacI-type domain-containing protein</fullName>
    </submittedName>
</protein>
<evidence type="ECO:0000256" key="4">
    <source>
        <dbReference type="ARBA" id="ARBA00023163"/>
    </source>
</evidence>
<dbReference type="SMART" id="SM00354">
    <property type="entry name" value="HTH_LACI"/>
    <property type="match status" value="1"/>
</dbReference>
<accession>A0A6F8ZEA4</accession>
<keyword evidence="7" id="KW-1185">Reference proteome</keyword>
<dbReference type="CDD" id="cd01392">
    <property type="entry name" value="HTH_LacI"/>
    <property type="match status" value="1"/>
</dbReference>
<dbReference type="PANTHER" id="PTHR30146">
    <property type="entry name" value="LACI-RELATED TRANSCRIPTIONAL REPRESSOR"/>
    <property type="match status" value="1"/>
</dbReference>
<evidence type="ECO:0000256" key="1">
    <source>
        <dbReference type="ARBA" id="ARBA00022491"/>
    </source>
</evidence>
<organism evidence="6 7">
    <name type="scientific">Candidatus Hydrogenisulfobacillus filiaventi</name>
    <dbReference type="NCBI Taxonomy" id="2707344"/>
    <lineage>
        <taxon>Bacteria</taxon>
        <taxon>Bacillati</taxon>
        <taxon>Bacillota</taxon>
        <taxon>Clostridia</taxon>
        <taxon>Eubacteriales</taxon>
        <taxon>Clostridiales Family XVII. Incertae Sedis</taxon>
        <taxon>Candidatus Hydrogenisulfobacillus</taxon>
    </lineage>
</organism>
<dbReference type="Gene3D" id="1.10.260.40">
    <property type="entry name" value="lambda repressor-like DNA-binding domains"/>
    <property type="match status" value="1"/>
</dbReference>
<keyword evidence="4" id="KW-0804">Transcription</keyword>
<dbReference type="InterPro" id="IPR000843">
    <property type="entry name" value="HTH_LacI"/>
</dbReference>
<gene>
    <name evidence="6" type="ORF">R50_0755</name>
</gene>
<name>A0A6F8ZEA4_9FIRM</name>
<dbReference type="PRINTS" id="PR00036">
    <property type="entry name" value="HTHLACI"/>
</dbReference>
<dbReference type="InterPro" id="IPR001761">
    <property type="entry name" value="Peripla_BP/Lac1_sug-bd_dom"/>
</dbReference>
<dbReference type="AlphaFoldDB" id="A0A6F8ZEA4"/>
<dbReference type="CDD" id="cd06267">
    <property type="entry name" value="PBP1_LacI_sugar_binding-like"/>
    <property type="match status" value="1"/>
</dbReference>
<dbReference type="PROSITE" id="PS50932">
    <property type="entry name" value="HTH_LACI_2"/>
    <property type="match status" value="1"/>
</dbReference>